<proteinExistence type="predicted"/>
<sequence>MEYGTDSTRVAFGITSMEKRKNTEKSQYIDIFPNTHRTLLSFPLQTASCVDILLKWLLN</sequence>
<protein>
    <submittedName>
        <fullName evidence="1">Uncharacterized protein</fullName>
    </submittedName>
</protein>
<gene>
    <name evidence="1" type="ORF">NEOLEDRAFT_1139408</name>
</gene>
<evidence type="ECO:0000313" key="1">
    <source>
        <dbReference type="EMBL" id="KZT21523.1"/>
    </source>
</evidence>
<accession>A0A165PUN7</accession>
<evidence type="ECO:0000313" key="2">
    <source>
        <dbReference type="Proteomes" id="UP000076761"/>
    </source>
</evidence>
<dbReference type="EMBL" id="KV425606">
    <property type="protein sequence ID" value="KZT21523.1"/>
    <property type="molecule type" value="Genomic_DNA"/>
</dbReference>
<organism evidence="1 2">
    <name type="scientific">Neolentinus lepideus HHB14362 ss-1</name>
    <dbReference type="NCBI Taxonomy" id="1314782"/>
    <lineage>
        <taxon>Eukaryota</taxon>
        <taxon>Fungi</taxon>
        <taxon>Dikarya</taxon>
        <taxon>Basidiomycota</taxon>
        <taxon>Agaricomycotina</taxon>
        <taxon>Agaricomycetes</taxon>
        <taxon>Gloeophyllales</taxon>
        <taxon>Gloeophyllaceae</taxon>
        <taxon>Neolentinus</taxon>
    </lineage>
</organism>
<keyword evidence="2" id="KW-1185">Reference proteome</keyword>
<reference evidence="1 2" key="1">
    <citation type="journal article" date="2016" name="Mol. Biol. Evol.">
        <title>Comparative Genomics of Early-Diverging Mushroom-Forming Fungi Provides Insights into the Origins of Lignocellulose Decay Capabilities.</title>
        <authorList>
            <person name="Nagy L.G."/>
            <person name="Riley R."/>
            <person name="Tritt A."/>
            <person name="Adam C."/>
            <person name="Daum C."/>
            <person name="Floudas D."/>
            <person name="Sun H."/>
            <person name="Yadav J.S."/>
            <person name="Pangilinan J."/>
            <person name="Larsson K.H."/>
            <person name="Matsuura K."/>
            <person name="Barry K."/>
            <person name="Labutti K."/>
            <person name="Kuo R."/>
            <person name="Ohm R.A."/>
            <person name="Bhattacharya S.S."/>
            <person name="Shirouzu T."/>
            <person name="Yoshinaga Y."/>
            <person name="Martin F.M."/>
            <person name="Grigoriev I.V."/>
            <person name="Hibbett D.S."/>
        </authorList>
    </citation>
    <scope>NUCLEOTIDE SEQUENCE [LARGE SCALE GENOMIC DNA]</scope>
    <source>
        <strain evidence="1 2">HHB14362 ss-1</strain>
    </source>
</reference>
<dbReference type="Proteomes" id="UP000076761">
    <property type="component" value="Unassembled WGS sequence"/>
</dbReference>
<dbReference type="InParanoid" id="A0A165PUN7"/>
<dbReference type="AlphaFoldDB" id="A0A165PUN7"/>
<name>A0A165PUN7_9AGAM</name>